<accession>A0A7X2XXA6</accession>
<dbReference type="AlphaFoldDB" id="A0A7X2XXA6"/>
<dbReference type="EMBL" id="WNJO01000035">
    <property type="protein sequence ID" value="MTV83363.1"/>
    <property type="molecule type" value="Genomic_DNA"/>
</dbReference>
<reference evidence="2 3" key="1">
    <citation type="submission" date="2019-11" db="EMBL/GenBank/DDBJ databases">
        <title>Lactobacillus sp. nov. CRM56-3, isolated from fermented tea leaves.</title>
        <authorList>
            <person name="Phuengjayaem S."/>
            <person name="Tanasupawat S."/>
        </authorList>
    </citation>
    <scope>NUCLEOTIDE SEQUENCE [LARGE SCALE GENOMIC DNA]</scope>
    <source>
        <strain evidence="2 3">CRM56-3</strain>
    </source>
</reference>
<evidence type="ECO:0000259" key="1">
    <source>
        <dbReference type="Pfam" id="PF13276"/>
    </source>
</evidence>
<name>A0A7X2XXA6_9LACO</name>
<dbReference type="Proteomes" id="UP000466388">
    <property type="component" value="Unassembled WGS sequence"/>
</dbReference>
<sequence length="101" mass="11774">MEIKQAILQIYQDSFKTYGYRRISLVLWDQFKLHVSDTKLRELMAEVGINNTLYTTHTTKKYSSYEGDKKTTPNILKGRFIATIPYTVLHTDITQVKLKNG</sequence>
<feature type="non-terminal residue" evidence="2">
    <location>
        <position position="101"/>
    </location>
</feature>
<comment type="caution">
    <text evidence="2">The sequence shown here is derived from an EMBL/GenBank/DDBJ whole genome shotgun (WGS) entry which is preliminary data.</text>
</comment>
<proteinExistence type="predicted"/>
<dbReference type="InterPro" id="IPR025948">
    <property type="entry name" value="HTH-like_dom"/>
</dbReference>
<evidence type="ECO:0000313" key="3">
    <source>
        <dbReference type="Proteomes" id="UP000466388"/>
    </source>
</evidence>
<protein>
    <submittedName>
        <fullName evidence="2">IS3 family transposase</fullName>
    </submittedName>
</protein>
<keyword evidence="3" id="KW-1185">Reference proteome</keyword>
<gene>
    <name evidence="2" type="ORF">GM612_12160</name>
</gene>
<dbReference type="Pfam" id="PF13276">
    <property type="entry name" value="HTH_21"/>
    <property type="match status" value="1"/>
</dbReference>
<dbReference type="RefSeq" id="WP_155432606.1">
    <property type="nucleotide sequence ID" value="NZ_WNJO01000035.1"/>
</dbReference>
<organism evidence="2 3">
    <name type="scientific">Secundilactobacillus folii</name>
    <dbReference type="NCBI Taxonomy" id="2678357"/>
    <lineage>
        <taxon>Bacteria</taxon>
        <taxon>Bacillati</taxon>
        <taxon>Bacillota</taxon>
        <taxon>Bacilli</taxon>
        <taxon>Lactobacillales</taxon>
        <taxon>Lactobacillaceae</taxon>
        <taxon>Secundilactobacillus</taxon>
    </lineage>
</organism>
<evidence type="ECO:0000313" key="2">
    <source>
        <dbReference type="EMBL" id="MTV83363.1"/>
    </source>
</evidence>
<feature type="domain" description="HTH-like" evidence="1">
    <location>
        <begin position="3"/>
        <end position="49"/>
    </location>
</feature>